<dbReference type="Pfam" id="PF04616">
    <property type="entry name" value="Glyco_hydro_43"/>
    <property type="match status" value="1"/>
</dbReference>
<keyword evidence="5" id="KW-0732">Signal</keyword>
<proteinExistence type="inferred from homology"/>
<dbReference type="PANTHER" id="PTHR22925">
    <property type="entry name" value="GLYCOSYL HYDROLASE 43 FAMILY MEMBER"/>
    <property type="match status" value="1"/>
</dbReference>
<dbReference type="PANTHER" id="PTHR22925:SF3">
    <property type="entry name" value="GLYCOSYL HYDROLASE FAMILY PROTEIN 43"/>
    <property type="match status" value="1"/>
</dbReference>
<dbReference type="SUPFAM" id="SSF75005">
    <property type="entry name" value="Arabinanase/levansucrase/invertase"/>
    <property type="match status" value="1"/>
</dbReference>
<dbReference type="EMBL" id="VCEJ01000008">
    <property type="protein sequence ID" value="TLU98133.1"/>
    <property type="molecule type" value="Genomic_DNA"/>
</dbReference>
<comment type="caution">
    <text evidence="6">The sequence shown here is derived from an EMBL/GenBank/DDBJ whole genome shotgun (WGS) entry which is preliminary data.</text>
</comment>
<dbReference type="Gene3D" id="2.115.10.20">
    <property type="entry name" value="Glycosyl hydrolase domain, family 43"/>
    <property type="match status" value="1"/>
</dbReference>
<dbReference type="Proteomes" id="UP000306402">
    <property type="component" value="Unassembled WGS sequence"/>
</dbReference>
<name>A0A5R9KPI0_9BACT</name>
<comment type="similarity">
    <text evidence="1 4">Belongs to the glycosyl hydrolase 43 family.</text>
</comment>
<sequence>MNALKKYLLLVIILILPTAATLAQDVVNIVNFNEAGKQVTRFDVAGDAVDAHDGEIAYFNGTYYLYGTSYDCGFAWQNKTAPFCGFKTYSSPDLVHWTDRGYLFDAKNPVWQSRCNGNTYGCFRPHVIFNKKTNQYVLWVNVYDNRVGFRVFTSNEPTGPFKEVENPKLAVNNDAEVAGLNNGDHDTFVDDDGTAYVAYTDWRTKGTIVVEELTPDYLSGTGRHVKAITPGKTEAPGMMKRNGIYYLLYSDPNCGYCSGTGTSYRTAKSPLGPWSEGIKISDKSCGGQPSFVSTIQFNSETVYIYGSDLWNNAARNEALANYFWAPLKFDSTGAILPIPCNPSENIRIRKGKSEAEAKSKDLDNTAGNEGFTTQCDIAKGTQRTQSFTAKKSGTLSSLTFTTFRNGVPDAGLEIAVYAADKSGLPEGSPLFSANVAADSLGWAAKRTFIKPNIKVSKGKKYVISAKSETSAGCYGFEFNDALPYAAGVAAVKAGGDAGFSVEKGRSLKFETFVTGK</sequence>
<protein>
    <recommendedName>
        <fullName evidence="8">Glycosyl hydrolase family 43</fullName>
    </recommendedName>
</protein>
<feature type="chain" id="PRO_5024302183" description="Glycosyl hydrolase family 43" evidence="5">
    <location>
        <begin position="24"/>
        <end position="516"/>
    </location>
</feature>
<reference evidence="6 7" key="1">
    <citation type="submission" date="2019-05" db="EMBL/GenBank/DDBJ databases">
        <authorList>
            <person name="Qu J.-H."/>
        </authorList>
    </citation>
    <scope>NUCLEOTIDE SEQUENCE [LARGE SCALE GENOMIC DNA]</scope>
    <source>
        <strain evidence="6 7">T17</strain>
    </source>
</reference>
<evidence type="ECO:0000256" key="3">
    <source>
        <dbReference type="ARBA" id="ARBA00023295"/>
    </source>
</evidence>
<evidence type="ECO:0000256" key="2">
    <source>
        <dbReference type="ARBA" id="ARBA00022801"/>
    </source>
</evidence>
<evidence type="ECO:0000313" key="7">
    <source>
        <dbReference type="Proteomes" id="UP000306402"/>
    </source>
</evidence>
<evidence type="ECO:0008006" key="8">
    <source>
        <dbReference type="Google" id="ProtNLM"/>
    </source>
</evidence>
<dbReference type="GO" id="GO:0005975">
    <property type="term" value="P:carbohydrate metabolic process"/>
    <property type="evidence" value="ECO:0007669"/>
    <property type="project" value="InterPro"/>
</dbReference>
<evidence type="ECO:0000256" key="5">
    <source>
        <dbReference type="SAM" id="SignalP"/>
    </source>
</evidence>
<dbReference type="InterPro" id="IPR006710">
    <property type="entry name" value="Glyco_hydro_43"/>
</dbReference>
<gene>
    <name evidence="6" type="ORF">FEN17_25485</name>
</gene>
<dbReference type="InterPro" id="IPR023296">
    <property type="entry name" value="Glyco_hydro_beta-prop_sf"/>
</dbReference>
<evidence type="ECO:0000256" key="4">
    <source>
        <dbReference type="RuleBase" id="RU361187"/>
    </source>
</evidence>
<dbReference type="GO" id="GO:0004553">
    <property type="term" value="F:hydrolase activity, hydrolyzing O-glycosyl compounds"/>
    <property type="evidence" value="ECO:0007669"/>
    <property type="project" value="InterPro"/>
</dbReference>
<accession>A0A5R9KPI0</accession>
<keyword evidence="2 4" id="KW-0378">Hydrolase</keyword>
<feature type="signal peptide" evidence="5">
    <location>
        <begin position="1"/>
        <end position="23"/>
    </location>
</feature>
<dbReference type="CDD" id="cd18824">
    <property type="entry name" value="GH43_CtGH43-like"/>
    <property type="match status" value="1"/>
</dbReference>
<dbReference type="AlphaFoldDB" id="A0A5R9KPI0"/>
<keyword evidence="7" id="KW-1185">Reference proteome</keyword>
<organism evidence="6 7">
    <name type="scientific">Dyadobacter luticola</name>
    <dbReference type="NCBI Taxonomy" id="1979387"/>
    <lineage>
        <taxon>Bacteria</taxon>
        <taxon>Pseudomonadati</taxon>
        <taxon>Bacteroidota</taxon>
        <taxon>Cytophagia</taxon>
        <taxon>Cytophagales</taxon>
        <taxon>Spirosomataceae</taxon>
        <taxon>Dyadobacter</taxon>
    </lineage>
</organism>
<keyword evidence="3 4" id="KW-0326">Glycosidase</keyword>
<evidence type="ECO:0000313" key="6">
    <source>
        <dbReference type="EMBL" id="TLU98133.1"/>
    </source>
</evidence>
<evidence type="ECO:0000256" key="1">
    <source>
        <dbReference type="ARBA" id="ARBA00009865"/>
    </source>
</evidence>
<dbReference type="OrthoDB" id="273314at2"/>
<dbReference type="RefSeq" id="WP_138368231.1">
    <property type="nucleotide sequence ID" value="NZ_VCEJ01000008.1"/>
</dbReference>